<comment type="caution">
    <text evidence="2">The sequence shown here is derived from an EMBL/GenBank/DDBJ whole genome shotgun (WGS) entry which is preliminary data.</text>
</comment>
<dbReference type="PROSITE" id="PS51819">
    <property type="entry name" value="VOC"/>
    <property type="match status" value="1"/>
</dbReference>
<gene>
    <name evidence="2" type="ORF">SACS_1207</name>
</gene>
<dbReference type="InterPro" id="IPR029068">
    <property type="entry name" value="Glyas_Bleomycin-R_OHBP_Dase"/>
</dbReference>
<dbReference type="InterPro" id="IPR037523">
    <property type="entry name" value="VOC_core"/>
</dbReference>
<name>A0A7U7G6I4_9PROT</name>
<dbReference type="PANTHER" id="PTHR35006:SF1">
    <property type="entry name" value="BLL2941 PROTEIN"/>
    <property type="match status" value="1"/>
</dbReference>
<dbReference type="Gene3D" id="3.10.180.10">
    <property type="entry name" value="2,3-Dihydroxybiphenyl 1,2-Dioxygenase, domain 1"/>
    <property type="match status" value="1"/>
</dbReference>
<proteinExistence type="predicted"/>
<dbReference type="Proteomes" id="UP000027590">
    <property type="component" value="Unassembled WGS sequence"/>
</dbReference>
<organism evidence="2 3">
    <name type="scientific">Parasaccharibacter apium</name>
    <dbReference type="NCBI Taxonomy" id="1510841"/>
    <lineage>
        <taxon>Bacteria</taxon>
        <taxon>Pseudomonadati</taxon>
        <taxon>Pseudomonadota</taxon>
        <taxon>Alphaproteobacteria</taxon>
        <taxon>Acetobacterales</taxon>
        <taxon>Acetobacteraceae</taxon>
        <taxon>Parasaccharibacter</taxon>
    </lineage>
</organism>
<keyword evidence="2" id="KW-0456">Lyase</keyword>
<feature type="domain" description="VOC" evidence="1">
    <location>
        <begin position="2"/>
        <end position="124"/>
    </location>
</feature>
<protein>
    <submittedName>
        <fullName evidence="2">Lactoylglutathione lyase and related lyases</fullName>
    </submittedName>
</protein>
<dbReference type="AlphaFoldDB" id="A0A7U7G6I4"/>
<sequence>MLYTHVVIGTNDLPRAKAFYDALFNVLGGQALGELMGKLLYEKDGQMFMVGRPIDGQPATAANGFTLGFALSSVEAVEAWHRVGVEHGGTAIEDAPGVRTIGGRKYFMAYLRDPDGNKLCARHDM</sequence>
<dbReference type="Pfam" id="PF00903">
    <property type="entry name" value="Glyoxalase"/>
    <property type="match status" value="1"/>
</dbReference>
<dbReference type="GO" id="GO:0016829">
    <property type="term" value="F:lyase activity"/>
    <property type="evidence" value="ECO:0007669"/>
    <property type="project" value="UniProtKB-KW"/>
</dbReference>
<reference evidence="2 3" key="2">
    <citation type="journal article" date="2014" name="PLoS ONE">
        <title>Evolution of mitochondria reconstructed from the energy metabolism of living bacteria.</title>
        <authorList>
            <person name="Degli Esposti M."/>
            <person name="Chouaia B."/>
            <person name="Comandatore F."/>
            <person name="Crotti E."/>
            <person name="Sassera D."/>
            <person name="Lievens P.M."/>
            <person name="Daffonchio D."/>
            <person name="Bandi C."/>
        </authorList>
    </citation>
    <scope>NUCLEOTIDE SEQUENCE [LARGE SCALE GENOMIC DNA]</scope>
    <source>
        <strain evidence="3">AM169</strain>
    </source>
</reference>
<reference evidence="2 3" key="1">
    <citation type="journal article" date="2014" name="Genome Biol. Evol.">
        <title>Acetic acid bacteria genomes reveal functional traits for adaptation to life in insect guts.</title>
        <authorList>
            <person name="Chouaia B."/>
            <person name="Gaiarsa S."/>
            <person name="Crotti E."/>
            <person name="Comandatore F."/>
            <person name="Degli Esposti M."/>
            <person name="Ricci I."/>
            <person name="Alma A."/>
            <person name="Favia G."/>
            <person name="Bandi C."/>
            <person name="Daffonchio D."/>
        </authorList>
    </citation>
    <scope>NUCLEOTIDE SEQUENCE [LARGE SCALE GENOMIC DNA]</scope>
    <source>
        <strain evidence="3">AM169</strain>
    </source>
</reference>
<dbReference type="SUPFAM" id="SSF54593">
    <property type="entry name" value="Glyoxalase/Bleomycin resistance protein/Dihydroxybiphenyl dioxygenase"/>
    <property type="match status" value="1"/>
</dbReference>
<evidence type="ECO:0000313" key="3">
    <source>
        <dbReference type="Proteomes" id="UP000027590"/>
    </source>
</evidence>
<dbReference type="CDD" id="cd07262">
    <property type="entry name" value="VOC_like"/>
    <property type="match status" value="1"/>
</dbReference>
<evidence type="ECO:0000259" key="1">
    <source>
        <dbReference type="PROSITE" id="PS51819"/>
    </source>
</evidence>
<evidence type="ECO:0000313" key="2">
    <source>
        <dbReference type="EMBL" id="CDG33945.1"/>
    </source>
</evidence>
<dbReference type="InterPro" id="IPR004360">
    <property type="entry name" value="Glyas_Fos-R_dOase_dom"/>
</dbReference>
<dbReference type="EMBL" id="CBLY010000006">
    <property type="protein sequence ID" value="CDG33945.1"/>
    <property type="molecule type" value="Genomic_DNA"/>
</dbReference>
<accession>A0A7U7G6I4</accession>
<dbReference type="PANTHER" id="PTHR35006">
    <property type="entry name" value="GLYOXALASE FAMILY PROTEIN (AFU_ORTHOLOGUE AFUA_5G14830)"/>
    <property type="match status" value="1"/>
</dbReference>